<name>A0ABV0YQ12_9TELE</name>
<accession>A0ABV0YQ12</accession>
<proteinExistence type="predicted"/>
<comment type="caution">
    <text evidence="2">The sequence shown here is derived from an EMBL/GenBank/DDBJ whole genome shotgun (WGS) entry which is preliminary data.</text>
</comment>
<feature type="transmembrane region" description="Helical" evidence="1">
    <location>
        <begin position="138"/>
        <end position="165"/>
    </location>
</feature>
<evidence type="ECO:0000313" key="3">
    <source>
        <dbReference type="Proteomes" id="UP001469553"/>
    </source>
</evidence>
<organism evidence="2 3">
    <name type="scientific">Ameca splendens</name>
    <dbReference type="NCBI Taxonomy" id="208324"/>
    <lineage>
        <taxon>Eukaryota</taxon>
        <taxon>Metazoa</taxon>
        <taxon>Chordata</taxon>
        <taxon>Craniata</taxon>
        <taxon>Vertebrata</taxon>
        <taxon>Euteleostomi</taxon>
        <taxon>Actinopterygii</taxon>
        <taxon>Neopterygii</taxon>
        <taxon>Teleostei</taxon>
        <taxon>Neoteleostei</taxon>
        <taxon>Acanthomorphata</taxon>
        <taxon>Ovalentaria</taxon>
        <taxon>Atherinomorphae</taxon>
        <taxon>Cyprinodontiformes</taxon>
        <taxon>Goodeidae</taxon>
        <taxon>Ameca</taxon>
    </lineage>
</organism>
<keyword evidence="1" id="KW-0812">Transmembrane</keyword>
<gene>
    <name evidence="2" type="ORF">AMECASPLE_017975</name>
</gene>
<reference evidence="2 3" key="1">
    <citation type="submission" date="2021-06" db="EMBL/GenBank/DDBJ databases">
        <authorList>
            <person name="Palmer J.M."/>
        </authorList>
    </citation>
    <scope>NUCLEOTIDE SEQUENCE [LARGE SCALE GENOMIC DNA]</scope>
    <source>
        <strain evidence="2 3">AS_MEX2019</strain>
        <tissue evidence="2">Muscle</tissue>
    </source>
</reference>
<keyword evidence="1" id="KW-1133">Transmembrane helix</keyword>
<sequence length="180" mass="19826">MSAVFLLEVPSHIRPTLIRKGRGVRVDPLSVHVRAGDPLIHLSGFVWASGLTHLPTPQASDRPGVKAGSFSHQTTALNKGQGLGSLQPIEPCVSLWTYSHIPTCTTVLSEWKNKNPLTWSSVVFPSNTRFHLNLHCKVVCVFLQGFVCVCVFLLLCVCFCVHISLEISVCLQHHQTAFAF</sequence>
<evidence type="ECO:0000256" key="1">
    <source>
        <dbReference type="SAM" id="Phobius"/>
    </source>
</evidence>
<dbReference type="Proteomes" id="UP001469553">
    <property type="component" value="Unassembled WGS sequence"/>
</dbReference>
<dbReference type="EMBL" id="JAHRIP010038994">
    <property type="protein sequence ID" value="MEQ2295774.1"/>
    <property type="molecule type" value="Genomic_DNA"/>
</dbReference>
<protein>
    <submittedName>
        <fullName evidence="2">Uncharacterized protein</fullName>
    </submittedName>
</protein>
<evidence type="ECO:0000313" key="2">
    <source>
        <dbReference type="EMBL" id="MEQ2295774.1"/>
    </source>
</evidence>
<keyword evidence="3" id="KW-1185">Reference proteome</keyword>
<keyword evidence="1" id="KW-0472">Membrane</keyword>